<evidence type="ECO:0000256" key="4">
    <source>
        <dbReference type="ARBA" id="ARBA00022801"/>
    </source>
</evidence>
<dbReference type="SUPFAM" id="SSF51445">
    <property type="entry name" value="(Trans)glycosidases"/>
    <property type="match status" value="1"/>
</dbReference>
<proteinExistence type="inferred from homology"/>
<feature type="region of interest" description="Disordered" evidence="7">
    <location>
        <begin position="40"/>
        <end position="65"/>
    </location>
</feature>
<dbReference type="EC" id="3.2.1.4" evidence="3"/>
<evidence type="ECO:0000256" key="7">
    <source>
        <dbReference type="SAM" id="MobiDB-lite"/>
    </source>
</evidence>
<dbReference type="InterPro" id="IPR017853">
    <property type="entry name" value="GH"/>
</dbReference>
<dbReference type="Gene3D" id="3.20.20.80">
    <property type="entry name" value="Glycosidases"/>
    <property type="match status" value="1"/>
</dbReference>
<dbReference type="Proteomes" id="UP001583177">
    <property type="component" value="Unassembled WGS sequence"/>
</dbReference>
<feature type="domain" description="Glycoside hydrolase family 5" evidence="8">
    <location>
        <begin position="79"/>
        <end position="347"/>
    </location>
</feature>
<gene>
    <name evidence="9" type="ORF">Daus18300_014016</name>
</gene>
<evidence type="ECO:0000313" key="9">
    <source>
        <dbReference type="EMBL" id="KAL1847222.1"/>
    </source>
</evidence>
<comment type="similarity">
    <text evidence="2 6">Belongs to the glycosyl hydrolase 5 (cellulase A) family.</text>
</comment>
<evidence type="ECO:0000313" key="10">
    <source>
        <dbReference type="Proteomes" id="UP001583177"/>
    </source>
</evidence>
<evidence type="ECO:0000256" key="2">
    <source>
        <dbReference type="ARBA" id="ARBA00005641"/>
    </source>
</evidence>
<dbReference type="Pfam" id="PF00150">
    <property type="entry name" value="Cellulase"/>
    <property type="match status" value="1"/>
</dbReference>
<reference evidence="9 10" key="1">
    <citation type="journal article" date="2024" name="IMA Fungus">
        <title>IMA Genome - F19 : A genome assembly and annotation guide to empower mycologists, including annotated draft genome sequences of Ceratocystis pirilliformis, Diaporthe australafricana, Fusarium ophioides, Paecilomyces lecythidis, and Sporothrix stenoceras.</title>
        <authorList>
            <person name="Aylward J."/>
            <person name="Wilson A.M."/>
            <person name="Visagie C.M."/>
            <person name="Spraker J."/>
            <person name="Barnes I."/>
            <person name="Buitendag C."/>
            <person name="Ceriani C."/>
            <person name="Del Mar Angel L."/>
            <person name="du Plessis D."/>
            <person name="Fuchs T."/>
            <person name="Gasser K."/>
            <person name="Kramer D."/>
            <person name="Li W."/>
            <person name="Munsamy K."/>
            <person name="Piso A."/>
            <person name="Price J.L."/>
            <person name="Sonnekus B."/>
            <person name="Thomas C."/>
            <person name="van der Nest A."/>
            <person name="van Dijk A."/>
            <person name="van Heerden A."/>
            <person name="van Vuuren N."/>
            <person name="Yilmaz N."/>
            <person name="Duong T.A."/>
            <person name="van der Merwe N.A."/>
            <person name="Wingfield M.J."/>
            <person name="Wingfield B.D."/>
        </authorList>
    </citation>
    <scope>NUCLEOTIDE SEQUENCE [LARGE SCALE GENOMIC DNA]</scope>
    <source>
        <strain evidence="9 10">CMW 18300</strain>
    </source>
</reference>
<organism evidence="9 10">
    <name type="scientific">Diaporthe australafricana</name>
    <dbReference type="NCBI Taxonomy" id="127596"/>
    <lineage>
        <taxon>Eukaryota</taxon>
        <taxon>Fungi</taxon>
        <taxon>Dikarya</taxon>
        <taxon>Ascomycota</taxon>
        <taxon>Pezizomycotina</taxon>
        <taxon>Sordariomycetes</taxon>
        <taxon>Sordariomycetidae</taxon>
        <taxon>Diaporthales</taxon>
        <taxon>Diaporthaceae</taxon>
        <taxon>Diaporthe</taxon>
    </lineage>
</organism>
<comment type="catalytic activity">
    <reaction evidence="1">
        <text>Endohydrolysis of (1-&gt;4)-beta-D-glucosidic linkages in cellulose, lichenin and cereal beta-D-glucans.</text>
        <dbReference type="EC" id="3.2.1.4"/>
    </reaction>
</comment>
<evidence type="ECO:0000256" key="5">
    <source>
        <dbReference type="ARBA" id="ARBA00023295"/>
    </source>
</evidence>
<dbReference type="InterPro" id="IPR001547">
    <property type="entry name" value="Glyco_hydro_5"/>
</dbReference>
<keyword evidence="10" id="KW-1185">Reference proteome</keyword>
<dbReference type="PANTHER" id="PTHR34142:SF1">
    <property type="entry name" value="GLYCOSIDE HYDROLASE FAMILY 5 DOMAIN-CONTAINING PROTEIN"/>
    <property type="match status" value="1"/>
</dbReference>
<dbReference type="EMBL" id="JAWRVE010000248">
    <property type="protein sequence ID" value="KAL1847222.1"/>
    <property type="molecule type" value="Genomic_DNA"/>
</dbReference>
<sequence length="379" mass="40196">MRVTSSILAAGFAASAIAAPGARHHRRACPDSSSAASAVASATGSASTPTGAASTGSSSSTNNASSSASGGLKFLGTSESGAEFGEANWPGAYGTDYIFPDTTAIQTLIDLGMNMFRIPFLAERMAQSSLSADLDADYLKNLTTVVNYITDAGKYAVIEPHNYARYKGEIISSTADFKTFWTNLAGSFKANDNVVFDCMNEPHDMTTDTQTAELNQACVDGVRGAGATSQYIFVEGTSYTGAWTWTTSGNSDNMGSITDTVDDLLVYEMHQYLDSDGSGTSPDCVSSTIGKERITDATQWLKDNGKKGIIGEFAGGNNTQCETAVTGMLDYMTENSDVWIGAMWWAAGPWWADYMYSMEAPTGSGYVAYKDILSKYVPA</sequence>
<evidence type="ECO:0000259" key="8">
    <source>
        <dbReference type="Pfam" id="PF00150"/>
    </source>
</evidence>
<protein>
    <recommendedName>
        <fullName evidence="3">cellulase</fullName>
        <ecNumber evidence="3">3.2.1.4</ecNumber>
    </recommendedName>
</protein>
<evidence type="ECO:0000256" key="1">
    <source>
        <dbReference type="ARBA" id="ARBA00000966"/>
    </source>
</evidence>
<keyword evidence="4 6" id="KW-0378">Hydrolase</keyword>
<evidence type="ECO:0000256" key="3">
    <source>
        <dbReference type="ARBA" id="ARBA00012601"/>
    </source>
</evidence>
<comment type="caution">
    <text evidence="9">The sequence shown here is derived from an EMBL/GenBank/DDBJ whole genome shotgun (WGS) entry which is preliminary data.</text>
</comment>
<name>A0ABR3VWT7_9PEZI</name>
<keyword evidence="5 6" id="KW-0326">Glycosidase</keyword>
<evidence type="ECO:0000256" key="6">
    <source>
        <dbReference type="RuleBase" id="RU361153"/>
    </source>
</evidence>
<accession>A0ABR3VWT7</accession>
<dbReference type="PANTHER" id="PTHR34142">
    <property type="entry name" value="ENDO-BETA-1,4-GLUCANASE A"/>
    <property type="match status" value="1"/>
</dbReference>